<dbReference type="AlphaFoldDB" id="A0A5B7JV29"/>
<evidence type="ECO:0000256" key="1">
    <source>
        <dbReference type="SAM" id="MobiDB-lite"/>
    </source>
</evidence>
<name>A0A5B7JV29_PORTR</name>
<keyword evidence="3" id="KW-1185">Reference proteome</keyword>
<comment type="caution">
    <text evidence="2">The sequence shown here is derived from an EMBL/GenBank/DDBJ whole genome shotgun (WGS) entry which is preliminary data.</text>
</comment>
<organism evidence="2 3">
    <name type="scientific">Portunus trituberculatus</name>
    <name type="common">Swimming crab</name>
    <name type="synonym">Neptunus trituberculatus</name>
    <dbReference type="NCBI Taxonomy" id="210409"/>
    <lineage>
        <taxon>Eukaryota</taxon>
        <taxon>Metazoa</taxon>
        <taxon>Ecdysozoa</taxon>
        <taxon>Arthropoda</taxon>
        <taxon>Crustacea</taxon>
        <taxon>Multicrustacea</taxon>
        <taxon>Malacostraca</taxon>
        <taxon>Eumalacostraca</taxon>
        <taxon>Eucarida</taxon>
        <taxon>Decapoda</taxon>
        <taxon>Pleocyemata</taxon>
        <taxon>Brachyura</taxon>
        <taxon>Eubrachyura</taxon>
        <taxon>Portunoidea</taxon>
        <taxon>Portunidae</taxon>
        <taxon>Portuninae</taxon>
        <taxon>Portunus</taxon>
    </lineage>
</organism>
<dbReference type="EMBL" id="VSRR010113534">
    <property type="protein sequence ID" value="MPC98313.1"/>
    <property type="molecule type" value="Genomic_DNA"/>
</dbReference>
<accession>A0A5B7JV29</accession>
<evidence type="ECO:0000313" key="3">
    <source>
        <dbReference type="Proteomes" id="UP000324222"/>
    </source>
</evidence>
<proteinExistence type="predicted"/>
<sequence>MFPVQTLPLLHLSSSLTSTTTLTFNHLTSHFFFTYIILFFPPSDNLPPFIPLDRHPSSKGHQKRGGYWSIKTRPTIRPGAREMKEAPRKTPCDSFSSPVLLVKARRSD</sequence>
<protein>
    <submittedName>
        <fullName evidence="2">Uncharacterized protein</fullName>
    </submittedName>
</protein>
<dbReference type="Proteomes" id="UP000324222">
    <property type="component" value="Unassembled WGS sequence"/>
</dbReference>
<feature type="compositionally biased region" description="Basic and acidic residues" evidence="1">
    <location>
        <begin position="79"/>
        <end position="91"/>
    </location>
</feature>
<gene>
    <name evidence="2" type="ORF">E2C01_093678</name>
</gene>
<feature type="region of interest" description="Disordered" evidence="1">
    <location>
        <begin position="52"/>
        <end position="95"/>
    </location>
</feature>
<evidence type="ECO:0000313" key="2">
    <source>
        <dbReference type="EMBL" id="MPC98313.1"/>
    </source>
</evidence>
<reference evidence="2 3" key="1">
    <citation type="submission" date="2019-05" db="EMBL/GenBank/DDBJ databases">
        <title>Another draft genome of Portunus trituberculatus and its Hox gene families provides insights of decapod evolution.</title>
        <authorList>
            <person name="Jeong J.-H."/>
            <person name="Song I."/>
            <person name="Kim S."/>
            <person name="Choi T."/>
            <person name="Kim D."/>
            <person name="Ryu S."/>
            <person name="Kim W."/>
        </authorList>
    </citation>
    <scope>NUCLEOTIDE SEQUENCE [LARGE SCALE GENOMIC DNA]</scope>
    <source>
        <tissue evidence="2">Muscle</tissue>
    </source>
</reference>